<dbReference type="InterPro" id="IPR008254">
    <property type="entry name" value="Flavodoxin/NO_synth"/>
</dbReference>
<dbReference type="PANTHER" id="PTHR39201:SF1">
    <property type="entry name" value="FLAVODOXIN-LIKE DOMAIN-CONTAINING PROTEIN"/>
    <property type="match status" value="1"/>
</dbReference>
<protein>
    <submittedName>
        <fullName evidence="3">Flavodoxin</fullName>
    </submittedName>
</protein>
<name>A0ABV1JBU5_9ACTN</name>
<evidence type="ECO:0000259" key="2">
    <source>
        <dbReference type="Pfam" id="PF12682"/>
    </source>
</evidence>
<reference evidence="3 4" key="1">
    <citation type="submission" date="2024-04" db="EMBL/GenBank/DDBJ databases">
        <title>Human intestinal bacterial collection.</title>
        <authorList>
            <person name="Pauvert C."/>
            <person name="Hitch T.C.A."/>
            <person name="Clavel T."/>
        </authorList>
    </citation>
    <scope>NUCLEOTIDE SEQUENCE [LARGE SCALE GENOMIC DNA]</scope>
    <source>
        <strain evidence="3 4">CLA-KB-H42</strain>
    </source>
</reference>
<dbReference type="Gene3D" id="3.40.50.360">
    <property type="match status" value="1"/>
</dbReference>
<comment type="caution">
    <text evidence="3">The sequence shown here is derived from an EMBL/GenBank/DDBJ whole genome shotgun (WGS) entry which is preliminary data.</text>
</comment>
<feature type="region of interest" description="Disordered" evidence="1">
    <location>
        <begin position="53"/>
        <end position="78"/>
    </location>
</feature>
<feature type="compositionally biased region" description="Low complexity" evidence="1">
    <location>
        <begin position="64"/>
        <end position="76"/>
    </location>
</feature>
<organism evidence="3 4">
    <name type="scientific">Raoultibacter massiliensis</name>
    <dbReference type="NCBI Taxonomy" id="1852371"/>
    <lineage>
        <taxon>Bacteria</taxon>
        <taxon>Bacillati</taxon>
        <taxon>Actinomycetota</taxon>
        <taxon>Coriobacteriia</taxon>
        <taxon>Eggerthellales</taxon>
        <taxon>Eggerthellaceae</taxon>
        <taxon>Raoultibacter</taxon>
    </lineage>
</organism>
<proteinExistence type="predicted"/>
<dbReference type="Pfam" id="PF12682">
    <property type="entry name" value="Flavodoxin_4"/>
    <property type="match status" value="1"/>
</dbReference>
<evidence type="ECO:0000313" key="4">
    <source>
        <dbReference type="Proteomes" id="UP001487305"/>
    </source>
</evidence>
<feature type="domain" description="Flavodoxin-like" evidence="2">
    <location>
        <begin position="87"/>
        <end position="229"/>
    </location>
</feature>
<sequence>MKRVSEVKYELCEMNQDQAALIGRREFVGMAAAVGAGLFLGGFMSGCASELGQGVSGDGERSEQSAGEGSAASGAAPEEEVRMAAGKSLVAVFSWSGNTLQIAGRINELVDSDLFRIEPSELYTENYDDLLEIGRAEQNEGILPELAATVENWDEYETVYLGFPTWWSHLPQAVASFLHLHDLAGKTVLPFNTSGSSGFASTLSDIQSICPDVRLSDGISITADAVADSLDQVDAWLGESGLW</sequence>
<dbReference type="RefSeq" id="WP_349227291.1">
    <property type="nucleotide sequence ID" value="NZ_JBBNOP010000004.1"/>
</dbReference>
<keyword evidence="4" id="KW-1185">Reference proteome</keyword>
<evidence type="ECO:0000313" key="3">
    <source>
        <dbReference type="EMBL" id="MEQ3362559.1"/>
    </source>
</evidence>
<dbReference type="Proteomes" id="UP001487305">
    <property type="component" value="Unassembled WGS sequence"/>
</dbReference>
<gene>
    <name evidence="3" type="ORF">AAA083_06185</name>
</gene>
<dbReference type="PANTHER" id="PTHR39201">
    <property type="entry name" value="EXPORTED PROTEIN-RELATED"/>
    <property type="match status" value="1"/>
</dbReference>
<dbReference type="InterPro" id="IPR029039">
    <property type="entry name" value="Flavoprotein-like_sf"/>
</dbReference>
<evidence type="ECO:0000256" key="1">
    <source>
        <dbReference type="SAM" id="MobiDB-lite"/>
    </source>
</evidence>
<dbReference type="SUPFAM" id="SSF52218">
    <property type="entry name" value="Flavoproteins"/>
    <property type="match status" value="1"/>
</dbReference>
<dbReference type="EMBL" id="JBBNOP010000004">
    <property type="protein sequence ID" value="MEQ3362559.1"/>
    <property type="molecule type" value="Genomic_DNA"/>
</dbReference>
<accession>A0ABV1JBU5</accession>